<feature type="region of interest" description="Disordered" evidence="13">
    <location>
        <begin position="1"/>
        <end position="163"/>
    </location>
</feature>
<keyword evidence="5 12" id="KW-0235">DNA replication</keyword>
<feature type="compositionally biased region" description="Basic and acidic residues" evidence="13">
    <location>
        <begin position="38"/>
        <end position="80"/>
    </location>
</feature>
<dbReference type="EMBL" id="GEDV01010236">
    <property type="protein sequence ID" value="JAP78321.1"/>
    <property type="molecule type" value="Transcribed_RNA"/>
</dbReference>
<keyword evidence="8" id="KW-0238">DNA-binding</keyword>
<dbReference type="GO" id="GO:0005634">
    <property type="term" value="C:nucleus"/>
    <property type="evidence" value="ECO:0007669"/>
    <property type="project" value="UniProtKB-SubCell"/>
</dbReference>
<dbReference type="FunFam" id="1.20.272.10:FF:000005">
    <property type="entry name" value="Replication factor C subunit 1"/>
    <property type="match status" value="1"/>
</dbReference>
<evidence type="ECO:0000256" key="10">
    <source>
        <dbReference type="ARBA" id="ARBA00054501"/>
    </source>
</evidence>
<dbReference type="FunFam" id="3.40.50.10190:FF:000001">
    <property type="entry name" value="Replication factor C subunit 1"/>
    <property type="match status" value="1"/>
</dbReference>
<feature type="compositionally biased region" description="Basic and acidic residues" evidence="13">
    <location>
        <begin position="284"/>
        <end position="308"/>
    </location>
</feature>
<dbReference type="InterPro" id="IPR012178">
    <property type="entry name" value="RFC1"/>
</dbReference>
<feature type="region of interest" description="Disordered" evidence="13">
    <location>
        <begin position="1018"/>
        <end position="1058"/>
    </location>
</feature>
<evidence type="ECO:0000256" key="11">
    <source>
        <dbReference type="ARBA" id="ARBA00064311"/>
    </source>
</evidence>
<organism evidence="15">
    <name type="scientific">Rhipicephalus appendiculatus</name>
    <name type="common">Brown ear tick</name>
    <dbReference type="NCBI Taxonomy" id="34631"/>
    <lineage>
        <taxon>Eukaryota</taxon>
        <taxon>Metazoa</taxon>
        <taxon>Ecdysozoa</taxon>
        <taxon>Arthropoda</taxon>
        <taxon>Chelicerata</taxon>
        <taxon>Arachnida</taxon>
        <taxon>Acari</taxon>
        <taxon>Parasitiformes</taxon>
        <taxon>Ixodida</taxon>
        <taxon>Ixodoidea</taxon>
        <taxon>Ixodidae</taxon>
        <taxon>Rhipicephalinae</taxon>
        <taxon>Rhipicephalus</taxon>
        <taxon>Rhipicephalus</taxon>
    </lineage>
</organism>
<dbReference type="GO" id="GO:0006281">
    <property type="term" value="P:DNA repair"/>
    <property type="evidence" value="ECO:0007669"/>
    <property type="project" value="InterPro"/>
</dbReference>
<evidence type="ECO:0000256" key="5">
    <source>
        <dbReference type="ARBA" id="ARBA00022705"/>
    </source>
</evidence>
<keyword evidence="9 12" id="KW-0539">Nucleus</keyword>
<evidence type="ECO:0000256" key="13">
    <source>
        <dbReference type="SAM" id="MobiDB-lite"/>
    </source>
</evidence>
<dbReference type="SUPFAM" id="SSF48019">
    <property type="entry name" value="post-AAA+ oligomerization domain-like"/>
    <property type="match status" value="1"/>
</dbReference>
<dbReference type="InterPro" id="IPR027417">
    <property type="entry name" value="P-loop_NTPase"/>
</dbReference>
<dbReference type="InterPro" id="IPR008921">
    <property type="entry name" value="DNA_pol3_clamp-load_cplx_C"/>
</dbReference>
<dbReference type="Pfam" id="PF00533">
    <property type="entry name" value="BRCT"/>
    <property type="match status" value="1"/>
</dbReference>
<comment type="function">
    <text evidence="10">Subunit of the replication factor C (RFC) complex which acts during elongation of primed DNA templates by DNA polymerases delta and epsilon, and is necessary for ATP-dependent loading of proliferating cell nuclear antigen (PCNA) onto primed DNA. This subunit binds to the primer-template junction. Binds the PO-B transcription element as well as other GA rich DNA sequences. Can bind single- or double-stranded DNA.</text>
</comment>
<dbReference type="Gene3D" id="3.40.50.300">
    <property type="entry name" value="P-loop containing nucleotide triphosphate hydrolases"/>
    <property type="match status" value="1"/>
</dbReference>
<dbReference type="Gene3D" id="3.40.50.10190">
    <property type="entry name" value="BRCT domain"/>
    <property type="match status" value="1"/>
</dbReference>
<feature type="compositionally biased region" description="Basic and acidic residues" evidence="13">
    <location>
        <begin position="193"/>
        <end position="219"/>
    </location>
</feature>
<protein>
    <recommendedName>
        <fullName evidence="3 12">Replication factor C subunit 1</fullName>
    </recommendedName>
</protein>
<dbReference type="SMART" id="SM00382">
    <property type="entry name" value="AAA"/>
    <property type="match status" value="1"/>
</dbReference>
<feature type="compositionally biased region" description="Basic and acidic residues" evidence="13">
    <location>
        <begin position="448"/>
        <end position="465"/>
    </location>
</feature>
<feature type="region of interest" description="Disordered" evidence="13">
    <location>
        <begin position="448"/>
        <end position="528"/>
    </location>
</feature>
<dbReference type="PIRSF" id="PIRSF036578">
    <property type="entry name" value="RFC1"/>
    <property type="match status" value="1"/>
</dbReference>
<dbReference type="InterPro" id="IPR047854">
    <property type="entry name" value="RFC_lid"/>
</dbReference>
<comment type="similarity">
    <text evidence="2 12">Belongs to the activator 1 large subunit family.</text>
</comment>
<dbReference type="CDD" id="cd17752">
    <property type="entry name" value="BRCT_RFC1"/>
    <property type="match status" value="1"/>
</dbReference>
<dbReference type="AlphaFoldDB" id="A0A131YK83"/>
<dbReference type="GO" id="GO:0003677">
    <property type="term" value="F:DNA binding"/>
    <property type="evidence" value="ECO:0007669"/>
    <property type="project" value="UniProtKB-KW"/>
</dbReference>
<feature type="compositionally biased region" description="Basic and acidic residues" evidence="13">
    <location>
        <begin position="17"/>
        <end position="31"/>
    </location>
</feature>
<evidence type="ECO:0000256" key="8">
    <source>
        <dbReference type="ARBA" id="ARBA00023125"/>
    </source>
</evidence>
<dbReference type="FunFam" id="1.10.8.60:FF:000021">
    <property type="entry name" value="Replication factor C subunit 1"/>
    <property type="match status" value="1"/>
</dbReference>
<dbReference type="PANTHER" id="PTHR23389">
    <property type="entry name" value="CHROMOSOME TRANSMISSION FIDELITY FACTOR 18"/>
    <property type="match status" value="1"/>
</dbReference>
<dbReference type="InterPro" id="IPR003959">
    <property type="entry name" value="ATPase_AAA_core"/>
</dbReference>
<evidence type="ECO:0000256" key="9">
    <source>
        <dbReference type="ARBA" id="ARBA00023242"/>
    </source>
</evidence>
<dbReference type="GO" id="GO:0003689">
    <property type="term" value="F:DNA clamp loader activity"/>
    <property type="evidence" value="ECO:0007669"/>
    <property type="project" value="UniProtKB-UniRule"/>
</dbReference>
<dbReference type="CDD" id="cd18140">
    <property type="entry name" value="HLD_clamp_RFC"/>
    <property type="match status" value="1"/>
</dbReference>
<feature type="compositionally biased region" description="Basic and acidic residues" evidence="13">
    <location>
        <begin position="250"/>
        <end position="274"/>
    </location>
</feature>
<dbReference type="Pfam" id="PF25361">
    <property type="entry name" value="AAA_lid_RFC1"/>
    <property type="match status" value="1"/>
</dbReference>
<dbReference type="SUPFAM" id="SSF52540">
    <property type="entry name" value="P-loop containing nucleoside triphosphate hydrolases"/>
    <property type="match status" value="1"/>
</dbReference>
<reference evidence="15" key="1">
    <citation type="journal article" date="2016" name="Ticks Tick Borne Dis.">
        <title>De novo assembly and annotation of the salivary gland transcriptome of Rhipicephalus appendiculatus male and female ticks during blood feeding.</title>
        <authorList>
            <person name="de Castro M.H."/>
            <person name="de Klerk D."/>
            <person name="Pienaar R."/>
            <person name="Latif A.A."/>
            <person name="Rees D.J."/>
            <person name="Mans B.J."/>
        </authorList>
    </citation>
    <scope>NUCLEOTIDE SEQUENCE</scope>
    <source>
        <tissue evidence="15">Salivary glands</tissue>
    </source>
</reference>
<dbReference type="SMART" id="SM00292">
    <property type="entry name" value="BRCT"/>
    <property type="match status" value="1"/>
</dbReference>
<feature type="compositionally biased region" description="Low complexity" evidence="13">
    <location>
        <begin position="512"/>
        <end position="525"/>
    </location>
</feature>
<dbReference type="GO" id="GO:0016887">
    <property type="term" value="F:ATP hydrolysis activity"/>
    <property type="evidence" value="ECO:0007669"/>
    <property type="project" value="InterPro"/>
</dbReference>
<feature type="compositionally biased region" description="Acidic residues" evidence="13">
    <location>
        <begin position="1035"/>
        <end position="1058"/>
    </location>
</feature>
<feature type="compositionally biased region" description="Low complexity" evidence="13">
    <location>
        <begin position="175"/>
        <end position="191"/>
    </location>
</feature>
<feature type="compositionally biased region" description="Basic and acidic residues" evidence="13">
    <location>
        <begin position="319"/>
        <end position="332"/>
    </location>
</feature>
<dbReference type="GO" id="GO:0006260">
    <property type="term" value="P:DNA replication"/>
    <property type="evidence" value="ECO:0007669"/>
    <property type="project" value="UniProtKB-KW"/>
</dbReference>
<keyword evidence="7 12" id="KW-0067">ATP-binding</keyword>
<comment type="subunit">
    <text evidence="11">Large subunit of the RFC complex, an heteropentameric complex consisting of RFC1 and four small subunits RFC2, RFC3, RFC4 and RFC5; the RFC complex interacts with PCNA and the interaction involves RFC1.</text>
</comment>
<evidence type="ECO:0000256" key="3">
    <source>
        <dbReference type="ARBA" id="ARBA00020401"/>
    </source>
</evidence>
<comment type="subcellular location">
    <subcellularLocation>
        <location evidence="1 12">Nucleus</location>
    </subcellularLocation>
</comment>
<evidence type="ECO:0000256" key="2">
    <source>
        <dbReference type="ARBA" id="ARBA00006116"/>
    </source>
</evidence>
<keyword evidence="6 12" id="KW-0547">Nucleotide-binding</keyword>
<dbReference type="GO" id="GO:0005524">
    <property type="term" value="F:ATP binding"/>
    <property type="evidence" value="ECO:0007669"/>
    <property type="project" value="UniProtKB-UniRule"/>
</dbReference>
<dbReference type="PANTHER" id="PTHR23389:SF6">
    <property type="entry name" value="REPLICATION FACTOR C SUBUNIT 1"/>
    <property type="match status" value="1"/>
</dbReference>
<evidence type="ECO:0000256" key="12">
    <source>
        <dbReference type="PIRNR" id="PIRNR036578"/>
    </source>
</evidence>
<proteinExistence type="inferred from homology"/>
<dbReference type="InterPro" id="IPR003593">
    <property type="entry name" value="AAA+_ATPase"/>
</dbReference>
<feature type="region of interest" description="Disordered" evidence="13">
    <location>
        <begin position="175"/>
        <end position="344"/>
    </location>
</feature>
<dbReference type="InterPro" id="IPR013725">
    <property type="entry name" value="DNA_replication_fac_RFC1_C"/>
</dbReference>
<dbReference type="InterPro" id="IPR001357">
    <property type="entry name" value="BRCT_dom"/>
</dbReference>
<dbReference type="GO" id="GO:0005663">
    <property type="term" value="C:DNA replication factor C complex"/>
    <property type="evidence" value="ECO:0007669"/>
    <property type="project" value="InterPro"/>
</dbReference>
<dbReference type="Gene3D" id="1.10.8.60">
    <property type="match status" value="1"/>
</dbReference>
<evidence type="ECO:0000256" key="6">
    <source>
        <dbReference type="ARBA" id="ARBA00022741"/>
    </source>
</evidence>
<dbReference type="Pfam" id="PF08519">
    <property type="entry name" value="RFC1"/>
    <property type="match status" value="1"/>
</dbReference>
<keyword evidence="4" id="KW-0597">Phosphoprotein</keyword>
<dbReference type="InterPro" id="IPR036420">
    <property type="entry name" value="BRCT_dom_sf"/>
</dbReference>
<name>A0A131YK83_RHIAP</name>
<dbReference type="CDD" id="cd00009">
    <property type="entry name" value="AAA"/>
    <property type="match status" value="1"/>
</dbReference>
<accession>A0A131YK83</accession>
<evidence type="ECO:0000256" key="7">
    <source>
        <dbReference type="ARBA" id="ARBA00022840"/>
    </source>
</evidence>
<dbReference type="Pfam" id="PF00004">
    <property type="entry name" value="AAA"/>
    <property type="match status" value="1"/>
</dbReference>
<dbReference type="FunFam" id="3.40.50.300:FF:000395">
    <property type="entry name" value="Replication factor C subunit 1"/>
    <property type="match status" value="1"/>
</dbReference>
<dbReference type="Gene3D" id="1.20.272.10">
    <property type="match status" value="1"/>
</dbReference>
<dbReference type="SUPFAM" id="SSF52113">
    <property type="entry name" value="BRCT domain"/>
    <property type="match status" value="1"/>
</dbReference>
<feature type="domain" description="BRCT" evidence="14">
    <location>
        <begin position="368"/>
        <end position="449"/>
    </location>
</feature>
<feature type="compositionally biased region" description="Basic and acidic residues" evidence="13">
    <location>
        <begin position="486"/>
        <end position="498"/>
    </location>
</feature>
<evidence type="ECO:0000259" key="14">
    <source>
        <dbReference type="PROSITE" id="PS50172"/>
    </source>
</evidence>
<dbReference type="PROSITE" id="PS50172">
    <property type="entry name" value="BRCT"/>
    <property type="match status" value="1"/>
</dbReference>
<sequence length="1058" mass="116499">MDIRKFFSATGSAPVKRAADDTKKPSDEKNKPKQSTKAVKEPAKPKASEKKEKKAAPVEVSKRERHEPAKPAKEKKESGKKPRQRIVMLDSDSDDEEPIPKKAKKQAKECKAATVHSDEDSEEPIVSKKPSERTQAAVSKDVPPKKPATKVNGKEPPKQKLVPVSADDFFASASISPASKLSLKAAQAKKVSTAKESHEDDDFQKTLENLDEKTEEKKLTTRSSPRKTSKDAESSIAKKSSPSKGGAAQKPEHSKKPEKEKVTAKRSPEKRKAESPAPSSQSSKKSEREPTPKKESPRKVPEKTERVTPGKQAAKKEKHALAKEKVPKEEKPAPAAAPAFRRGNAASYQSYLNREGPRLLGTRDIPEGAPGCLKGVTLVVTGVLECIERDDAKELLERCGAKVTQSVSRNTTYVVAGRDSGPAKIRKAEECKVEIIDEDALYELIESRSGGDGKRKAAEDAKVKEEPEEASTPKKKRKVDPDDSSEEHLAKGSPRVRECVISPTKKLKDTSTTETPSTSSSQKSRTPAEMWVDKYKPQTTKQIIGQQGDKSNCGKLLLWLRNWHKSRAGPKKPIPKWGGGGGDGSAFKAALLSGAPGIGKTTTATLAAREAGYSILEMNASDTRSKKSLAEHVAETLRNRTFTGSGTTSKHVLIMDEVDGMAGNEDRGGVQEMIALIKSTRIPIICICNDRSHPKMRSLVNYCFDLRFQRPQVKQIQAALMSIACKEGLSITPAVVQEIVMASNQDVRQALHNLSLWSSRTKTMSVSQVKADAGKGTKDIKMGPFEVVRKILSSTEGGQSRTLNEKAALFFHDYNMVPLFVQDNYLHVQPLEAKGDRQKHLRLVSEAADCISYGDLVERQIRQHGSWSLLPMQAFFSSVIPGELVRGHMREMISFPAWFGKNSSTTKRHRLLRELKHHTHTRVSADRTQLSMDYVGPLLDSLTRPLIDKGADGVPSVVSRMHHYYLQRADLDNLCDLALWPGMKDPMASIDSKVKAALTRTLNKEAFMTPYSTGDFVKKKAKKGAGKSEKLGASQDDEEKGEEEEEEDEPDPTLVDYE</sequence>
<evidence type="ECO:0000256" key="4">
    <source>
        <dbReference type="ARBA" id="ARBA00022553"/>
    </source>
</evidence>
<evidence type="ECO:0000256" key="1">
    <source>
        <dbReference type="ARBA" id="ARBA00004123"/>
    </source>
</evidence>
<evidence type="ECO:0000313" key="15">
    <source>
        <dbReference type="EMBL" id="JAP78321.1"/>
    </source>
</evidence>